<sequence>MFIFKLSTLNNYCLTRKPSTLLYFESINQESRAYILVFFR</sequence>
<organism evidence="1">
    <name type="scientific">Rhizophora mucronata</name>
    <name type="common">Asiatic mangrove</name>
    <dbReference type="NCBI Taxonomy" id="61149"/>
    <lineage>
        <taxon>Eukaryota</taxon>
        <taxon>Viridiplantae</taxon>
        <taxon>Streptophyta</taxon>
        <taxon>Embryophyta</taxon>
        <taxon>Tracheophyta</taxon>
        <taxon>Spermatophyta</taxon>
        <taxon>Magnoliopsida</taxon>
        <taxon>eudicotyledons</taxon>
        <taxon>Gunneridae</taxon>
        <taxon>Pentapetalae</taxon>
        <taxon>rosids</taxon>
        <taxon>fabids</taxon>
        <taxon>Malpighiales</taxon>
        <taxon>Rhizophoraceae</taxon>
        <taxon>Rhizophora</taxon>
    </lineage>
</organism>
<name>A0A2P2NKG1_RHIMU</name>
<protein>
    <submittedName>
        <fullName evidence="1">Uncharacterized protein</fullName>
    </submittedName>
</protein>
<reference evidence="1" key="1">
    <citation type="submission" date="2018-02" db="EMBL/GenBank/DDBJ databases">
        <title>Rhizophora mucronata_Transcriptome.</title>
        <authorList>
            <person name="Meera S.P."/>
            <person name="Sreeshan A."/>
            <person name="Augustine A."/>
        </authorList>
    </citation>
    <scope>NUCLEOTIDE SEQUENCE</scope>
    <source>
        <tissue evidence="1">Leaf</tissue>
    </source>
</reference>
<accession>A0A2P2NKG1</accession>
<proteinExistence type="predicted"/>
<evidence type="ECO:0000313" key="1">
    <source>
        <dbReference type="EMBL" id="MBX42924.1"/>
    </source>
</evidence>
<dbReference type="EMBL" id="GGEC01062440">
    <property type="protein sequence ID" value="MBX42924.1"/>
    <property type="molecule type" value="Transcribed_RNA"/>
</dbReference>
<dbReference type="AlphaFoldDB" id="A0A2P2NKG1"/>